<gene>
    <name evidence="3" type="ORF">AAH949_01575</name>
</gene>
<dbReference type="SUPFAM" id="SSF53756">
    <property type="entry name" value="UDP-Glycosyltransferase/glycogen phosphorylase"/>
    <property type="match status" value="1"/>
</dbReference>
<dbReference type="Pfam" id="PF13439">
    <property type="entry name" value="Glyco_transf_4"/>
    <property type="match status" value="1"/>
</dbReference>
<dbReference type="InterPro" id="IPR028098">
    <property type="entry name" value="Glyco_trans_4-like_N"/>
</dbReference>
<organism evidence="3">
    <name type="scientific">Campylobacter sp. CCS1377</name>
    <dbReference type="NCBI Taxonomy" id="3158229"/>
    <lineage>
        <taxon>Bacteria</taxon>
        <taxon>Pseudomonadati</taxon>
        <taxon>Campylobacterota</taxon>
        <taxon>Epsilonproteobacteria</taxon>
        <taxon>Campylobacterales</taxon>
        <taxon>Campylobacteraceae</taxon>
        <taxon>Campylobacter</taxon>
    </lineage>
</organism>
<name>A0AAU7E8K4_9BACT</name>
<dbReference type="Gene3D" id="3.40.50.2000">
    <property type="entry name" value="Glycogen Phosphorylase B"/>
    <property type="match status" value="2"/>
</dbReference>
<dbReference type="InterPro" id="IPR001296">
    <property type="entry name" value="Glyco_trans_1"/>
</dbReference>
<dbReference type="RefSeq" id="WP_348518773.1">
    <property type="nucleotide sequence ID" value="NZ_CP155620.1"/>
</dbReference>
<sequence>MKITFIISTLNSGGAERVLVTLANEFCKNHEVKIIKFNQEKSFYPLNESVEVKSLPYFKNQNLKDRILARIYRFFALRKAMLEDNADIFISFLDTTNIACIFAKWGIKTPLIISEHSHQSYLKSKIWRFLRRISFGYCNALCVLGSSDKKYYEKFVKNVKVLLNPCHFTLSDKTDIKKEKIVIFVGRLDENKNASMFIRAVKNLNLELRQKYRFCIAGEGVLRQNLENEAKIAGVNIEFLGRVEDMKSLYQRAEILCLCSFVEGLPTVLIESLFFDVLRISTDYTDGARDLIADEKDGFIVPKNDDLALSQSLTRVMENKNLREKILANASKKCKEFDTGFIASQWLDLIEEVRK</sequence>
<reference evidence="3" key="1">
    <citation type="submission" date="2024-05" db="EMBL/GenBank/DDBJ databases">
        <title>Campylobacter coli isolated from environmental waters in Slovenia.</title>
        <authorList>
            <person name="Zautner A.E."/>
            <person name="Bunk B."/>
            <person name="Riedel T."/>
            <person name="Sproeer C."/>
        </authorList>
    </citation>
    <scope>NUCLEOTIDE SEQUENCE</scope>
    <source>
        <strain evidence="3">CCS1377</strain>
    </source>
</reference>
<evidence type="ECO:0000313" key="3">
    <source>
        <dbReference type="EMBL" id="XBJ29551.1"/>
    </source>
</evidence>
<keyword evidence="3" id="KW-0328">Glycosyltransferase</keyword>
<feature type="domain" description="Glycosyltransferase subfamily 4-like N-terminal" evidence="2">
    <location>
        <begin position="13"/>
        <end position="154"/>
    </location>
</feature>
<evidence type="ECO:0000259" key="2">
    <source>
        <dbReference type="Pfam" id="PF13439"/>
    </source>
</evidence>
<protein>
    <submittedName>
        <fullName evidence="3">Glycosyltransferase</fullName>
        <ecNumber evidence="3">2.4.-.-</ecNumber>
    </submittedName>
</protein>
<proteinExistence type="predicted"/>
<evidence type="ECO:0000259" key="1">
    <source>
        <dbReference type="Pfam" id="PF00534"/>
    </source>
</evidence>
<keyword evidence="3" id="KW-0808">Transferase</keyword>
<dbReference type="EC" id="2.4.-.-" evidence="3"/>
<dbReference type="Pfam" id="PF00534">
    <property type="entry name" value="Glycos_transf_1"/>
    <property type="match status" value="1"/>
</dbReference>
<dbReference type="AlphaFoldDB" id="A0AAU7E8K4"/>
<dbReference type="PANTHER" id="PTHR12526:SF630">
    <property type="entry name" value="GLYCOSYLTRANSFERASE"/>
    <property type="match status" value="1"/>
</dbReference>
<feature type="domain" description="Glycosyl transferase family 1" evidence="1">
    <location>
        <begin position="172"/>
        <end position="332"/>
    </location>
</feature>
<dbReference type="GO" id="GO:0016757">
    <property type="term" value="F:glycosyltransferase activity"/>
    <property type="evidence" value="ECO:0007669"/>
    <property type="project" value="UniProtKB-KW"/>
</dbReference>
<dbReference type="EMBL" id="CP155620">
    <property type="protein sequence ID" value="XBJ29551.1"/>
    <property type="molecule type" value="Genomic_DNA"/>
</dbReference>
<dbReference type="PANTHER" id="PTHR12526">
    <property type="entry name" value="GLYCOSYLTRANSFERASE"/>
    <property type="match status" value="1"/>
</dbReference>
<accession>A0AAU7E8K4</accession>